<reference evidence="9" key="2">
    <citation type="submission" date="2025-08" db="UniProtKB">
        <authorList>
            <consortium name="Ensembl"/>
        </authorList>
    </citation>
    <scope>IDENTIFICATION</scope>
</reference>
<dbReference type="PROSITE" id="PS51456">
    <property type="entry name" value="MYOSIN_MOTOR"/>
    <property type="match status" value="1"/>
</dbReference>
<evidence type="ECO:0000256" key="5">
    <source>
        <dbReference type="ARBA" id="ARBA00023203"/>
    </source>
</evidence>
<keyword evidence="7" id="KW-0812">Transmembrane</keyword>
<keyword evidence="10" id="KW-1185">Reference proteome</keyword>
<keyword evidence="7" id="KW-0472">Membrane</keyword>
<dbReference type="GO" id="GO:0051015">
    <property type="term" value="F:actin filament binding"/>
    <property type="evidence" value="ECO:0007669"/>
    <property type="project" value="TreeGrafter"/>
</dbReference>
<dbReference type="SMART" id="SM00242">
    <property type="entry name" value="MYSc"/>
    <property type="match status" value="1"/>
</dbReference>
<protein>
    <recommendedName>
        <fullName evidence="8">Myosin motor domain-containing protein</fullName>
    </recommendedName>
</protein>
<dbReference type="GO" id="GO:0016459">
    <property type="term" value="C:myosin complex"/>
    <property type="evidence" value="ECO:0007669"/>
    <property type="project" value="UniProtKB-KW"/>
</dbReference>
<dbReference type="InterPro" id="IPR001609">
    <property type="entry name" value="Myosin_head_motor_dom-like"/>
</dbReference>
<evidence type="ECO:0000256" key="2">
    <source>
        <dbReference type="ARBA" id="ARBA00022840"/>
    </source>
</evidence>
<dbReference type="GO" id="GO:0000146">
    <property type="term" value="F:microfilament motor activity"/>
    <property type="evidence" value="ECO:0007669"/>
    <property type="project" value="TreeGrafter"/>
</dbReference>
<dbReference type="STRING" id="62062.ENSHHUP00000016024"/>
<evidence type="ECO:0000256" key="3">
    <source>
        <dbReference type="ARBA" id="ARBA00023123"/>
    </source>
</evidence>
<reference evidence="10" key="1">
    <citation type="submission" date="2018-06" db="EMBL/GenBank/DDBJ databases">
        <title>Genome assembly of Danube salmon.</title>
        <authorList>
            <person name="Macqueen D.J."/>
            <person name="Gundappa M.K."/>
        </authorList>
    </citation>
    <scope>NUCLEOTIDE SEQUENCE [LARGE SCALE GENOMIC DNA]</scope>
</reference>
<dbReference type="AlphaFoldDB" id="A0A4W5KXX2"/>
<comment type="caution">
    <text evidence="6">Lacks conserved residue(s) required for the propagation of feature annotation.</text>
</comment>
<dbReference type="PRINTS" id="PR00193">
    <property type="entry name" value="MYOSINHEAVY"/>
</dbReference>
<name>A0A4W5KXX2_9TELE</name>
<evidence type="ECO:0000256" key="1">
    <source>
        <dbReference type="ARBA" id="ARBA00022741"/>
    </source>
</evidence>
<evidence type="ECO:0000259" key="8">
    <source>
        <dbReference type="PROSITE" id="PS51456"/>
    </source>
</evidence>
<dbReference type="PANTHER" id="PTHR13140">
    <property type="entry name" value="MYOSIN"/>
    <property type="match status" value="1"/>
</dbReference>
<dbReference type="PANTHER" id="PTHR13140:SF381">
    <property type="entry name" value="UNCONVENTIONAL MYOSIN-IG"/>
    <property type="match status" value="1"/>
</dbReference>
<dbReference type="GO" id="GO:0005886">
    <property type="term" value="C:plasma membrane"/>
    <property type="evidence" value="ECO:0007669"/>
    <property type="project" value="TreeGrafter"/>
</dbReference>
<evidence type="ECO:0000313" key="9">
    <source>
        <dbReference type="Ensembl" id="ENSHHUP00000016024.1"/>
    </source>
</evidence>
<dbReference type="Gene3D" id="1.20.58.530">
    <property type="match status" value="1"/>
</dbReference>
<evidence type="ECO:0000256" key="7">
    <source>
        <dbReference type="SAM" id="Phobius"/>
    </source>
</evidence>
<dbReference type="InterPro" id="IPR027417">
    <property type="entry name" value="P-loop_NTPase"/>
</dbReference>
<dbReference type="Proteomes" id="UP000314982">
    <property type="component" value="Unassembled WGS sequence"/>
</dbReference>
<dbReference type="Pfam" id="PF00063">
    <property type="entry name" value="Myosin_head"/>
    <property type="match status" value="1"/>
</dbReference>
<dbReference type="GO" id="GO:0005737">
    <property type="term" value="C:cytoplasm"/>
    <property type="evidence" value="ECO:0007669"/>
    <property type="project" value="TreeGrafter"/>
</dbReference>
<feature type="domain" description="Myosin motor" evidence="8">
    <location>
        <begin position="1"/>
        <end position="144"/>
    </location>
</feature>
<dbReference type="GeneTree" id="ENSGT00940000158053"/>
<dbReference type="GO" id="GO:0006897">
    <property type="term" value="P:endocytosis"/>
    <property type="evidence" value="ECO:0007669"/>
    <property type="project" value="TreeGrafter"/>
</dbReference>
<evidence type="ECO:0000313" key="10">
    <source>
        <dbReference type="Proteomes" id="UP000314982"/>
    </source>
</evidence>
<reference evidence="9" key="3">
    <citation type="submission" date="2025-09" db="UniProtKB">
        <authorList>
            <consortium name="Ensembl"/>
        </authorList>
    </citation>
    <scope>IDENTIFICATION</scope>
</reference>
<keyword evidence="4" id="KW-0505">Motor protein</keyword>
<dbReference type="GO" id="GO:0005902">
    <property type="term" value="C:microvillus"/>
    <property type="evidence" value="ECO:0007669"/>
    <property type="project" value="TreeGrafter"/>
</dbReference>
<evidence type="ECO:0000256" key="4">
    <source>
        <dbReference type="ARBA" id="ARBA00023175"/>
    </source>
</evidence>
<accession>A0A4W5KXX2</accession>
<keyword evidence="3 6" id="KW-0518">Myosin</keyword>
<dbReference type="GO" id="GO:0005524">
    <property type="term" value="F:ATP binding"/>
    <property type="evidence" value="ECO:0007669"/>
    <property type="project" value="UniProtKB-KW"/>
</dbReference>
<keyword evidence="1" id="KW-0547">Nucleotide-binding</keyword>
<proteinExistence type="inferred from homology"/>
<dbReference type="Gene3D" id="1.20.120.720">
    <property type="entry name" value="Myosin VI head, motor domain, U50 subdomain"/>
    <property type="match status" value="1"/>
</dbReference>
<keyword evidence="5 6" id="KW-0009">Actin-binding</keyword>
<dbReference type="GO" id="GO:0030048">
    <property type="term" value="P:actin filament-based movement"/>
    <property type="evidence" value="ECO:0007669"/>
    <property type="project" value="TreeGrafter"/>
</dbReference>
<keyword evidence="2" id="KW-0067">ATP-binding</keyword>
<dbReference type="SUPFAM" id="SSF52540">
    <property type="entry name" value="P-loop containing nucleoside triphosphate hydrolases"/>
    <property type="match status" value="1"/>
</dbReference>
<dbReference type="InterPro" id="IPR036961">
    <property type="entry name" value="Kinesin_motor_dom_sf"/>
</dbReference>
<sequence length="194" mass="22459">ALYERLFCWIVARINAVIEVKDYNPVLHGKNTVIGVLDIYGFEIFDNNSFEQFCINYCNEKLQQLFIELILRQEQDEYQREGITWRHIDYFNNQIIVDLVEQPHKGIISVLDEACLTVGKVTDTICLESMDAKLGQHPHYTSRKVGQTSNTAFNRINSILFYVILFSSNLVYFILPGHTSNTNTSKCPLYSSYN</sequence>
<feature type="transmembrane region" description="Helical" evidence="7">
    <location>
        <begin position="159"/>
        <end position="175"/>
    </location>
</feature>
<keyword evidence="7" id="KW-1133">Transmembrane helix</keyword>
<evidence type="ECO:0000256" key="6">
    <source>
        <dbReference type="PROSITE-ProRule" id="PRU00782"/>
    </source>
</evidence>
<comment type="similarity">
    <text evidence="6">Belongs to the TRAFAC class myosin-kinesin ATPase superfamily. Myosin family.</text>
</comment>
<dbReference type="Ensembl" id="ENSHHUT00000016585.1">
    <property type="protein sequence ID" value="ENSHHUP00000016024.1"/>
    <property type="gene ID" value="ENSHHUG00000009964.1"/>
</dbReference>
<organism evidence="9 10">
    <name type="scientific">Hucho hucho</name>
    <name type="common">huchen</name>
    <dbReference type="NCBI Taxonomy" id="62062"/>
    <lineage>
        <taxon>Eukaryota</taxon>
        <taxon>Metazoa</taxon>
        <taxon>Chordata</taxon>
        <taxon>Craniata</taxon>
        <taxon>Vertebrata</taxon>
        <taxon>Euteleostomi</taxon>
        <taxon>Actinopterygii</taxon>
        <taxon>Neopterygii</taxon>
        <taxon>Teleostei</taxon>
        <taxon>Protacanthopterygii</taxon>
        <taxon>Salmoniformes</taxon>
        <taxon>Salmonidae</taxon>
        <taxon>Salmoninae</taxon>
        <taxon>Hucho</taxon>
    </lineage>
</organism>
<dbReference type="GO" id="GO:0007015">
    <property type="term" value="P:actin filament organization"/>
    <property type="evidence" value="ECO:0007669"/>
    <property type="project" value="TreeGrafter"/>
</dbReference>
<dbReference type="Gene3D" id="3.40.850.10">
    <property type="entry name" value="Kinesin motor domain"/>
    <property type="match status" value="1"/>
</dbReference>